<name>A0ACC6L441_9SPHI</name>
<organism evidence="1 2">
    <name type="scientific">Pedobacter africanus</name>
    <dbReference type="NCBI Taxonomy" id="151894"/>
    <lineage>
        <taxon>Bacteria</taxon>
        <taxon>Pseudomonadati</taxon>
        <taxon>Bacteroidota</taxon>
        <taxon>Sphingobacteriia</taxon>
        <taxon>Sphingobacteriales</taxon>
        <taxon>Sphingobacteriaceae</taxon>
        <taxon>Pedobacter</taxon>
    </lineage>
</organism>
<dbReference type="Proteomes" id="UP001246858">
    <property type="component" value="Unassembled WGS sequence"/>
</dbReference>
<proteinExistence type="predicted"/>
<evidence type="ECO:0000313" key="1">
    <source>
        <dbReference type="EMBL" id="MDR6786259.1"/>
    </source>
</evidence>
<comment type="caution">
    <text evidence="1">The sequence shown here is derived from an EMBL/GenBank/DDBJ whole genome shotgun (WGS) entry which is preliminary data.</text>
</comment>
<gene>
    <name evidence="1" type="ORF">J2X78_004852</name>
</gene>
<sequence>MYSETQIKSIADMLLPGFIPKDGQLKEFSFHFTIPPNHTYKVNYKKNHTDKWELNSYEKVDSNAG</sequence>
<reference evidence="1" key="1">
    <citation type="submission" date="2023-07" db="EMBL/GenBank/DDBJ databases">
        <title>Sorghum-associated microbial communities from plants grown in Nebraska, USA.</title>
        <authorList>
            <person name="Schachtman D."/>
        </authorList>
    </citation>
    <scope>NUCLEOTIDE SEQUENCE</scope>
    <source>
        <strain evidence="1">2697</strain>
    </source>
</reference>
<accession>A0ACC6L441</accession>
<keyword evidence="2" id="KW-1185">Reference proteome</keyword>
<evidence type="ECO:0000313" key="2">
    <source>
        <dbReference type="Proteomes" id="UP001246858"/>
    </source>
</evidence>
<protein>
    <submittedName>
        <fullName evidence="1">Uncharacterized protein</fullName>
    </submittedName>
</protein>
<dbReference type="EMBL" id="JAVDTF010000006">
    <property type="protein sequence ID" value="MDR6786259.1"/>
    <property type="molecule type" value="Genomic_DNA"/>
</dbReference>